<comment type="caution">
    <text evidence="2">The sequence shown here is derived from an EMBL/GenBank/DDBJ whole genome shotgun (WGS) entry which is preliminary data.</text>
</comment>
<feature type="transmembrane region" description="Helical" evidence="1">
    <location>
        <begin position="231"/>
        <end position="254"/>
    </location>
</feature>
<dbReference type="EMBL" id="LWDV01000010">
    <property type="protein sequence ID" value="OCL25567.1"/>
    <property type="molecule type" value="Genomic_DNA"/>
</dbReference>
<name>A0A1C0A600_9FIRM</name>
<feature type="transmembrane region" description="Helical" evidence="1">
    <location>
        <begin position="398"/>
        <end position="418"/>
    </location>
</feature>
<gene>
    <name evidence="2" type="ORF">U472_14645</name>
</gene>
<reference evidence="3" key="1">
    <citation type="submission" date="2016-07" db="EMBL/GenBank/DDBJ databases">
        <authorList>
            <person name="Florea S."/>
            <person name="Webb J.S."/>
            <person name="Jaromczyk J."/>
            <person name="Schardl C.L."/>
        </authorList>
    </citation>
    <scope>NUCLEOTIDE SEQUENCE [LARGE SCALE GENOMIC DNA]</scope>
    <source>
        <strain evidence="3">Z6</strain>
    </source>
</reference>
<evidence type="ECO:0000256" key="1">
    <source>
        <dbReference type="SAM" id="Phobius"/>
    </source>
</evidence>
<sequence length="419" mass="49381">MILIIITAVILQIILILFSFKKENIKKYKFIAIISLLVNIILISFVHYYLHSNDYNIQYGIVQSQIKLDEITYHNNAIYLKNLNIGDYLNEMKLAFSPVYGNVWPFIISLIYRVFDENHMIVIFLKLFIYIGAMYAFANILEHFNFKYIVNILIFILFSFNPIYLYVNTSLLRDDLVLAMLLFSFYFLFIKKDYFKFILFFIFLILFRIPLALVFLITMFIYYSIYNKKYVISFMPLILLLFYFVTSMIPRWGPMGINIFKNLISGNIYSTKMEGGALAGANPIIVLLAGPVIAIIGGSPFYYSSHIVSNIFSKTLIYTNMFLSPLCFSFILHYIVNISRKINLKKDYLFLFILMFVTIYGYLFAYKGFVIRNFLIWGWILYLMVGYMINFYKKSNVLLLYSFVSGFGIIFAIFYFMVM</sequence>
<protein>
    <recommendedName>
        <fullName evidence="4">Dolichyl-phosphate-mannose-protein mannosyltransferase</fullName>
    </recommendedName>
</protein>
<evidence type="ECO:0000313" key="3">
    <source>
        <dbReference type="Proteomes" id="UP000093514"/>
    </source>
</evidence>
<dbReference type="RefSeq" id="WP_068719479.1">
    <property type="nucleotide sequence ID" value="NZ_LWDV01000010.1"/>
</dbReference>
<keyword evidence="1" id="KW-1133">Transmembrane helix</keyword>
<feature type="transmembrane region" description="Helical" evidence="1">
    <location>
        <begin position="171"/>
        <end position="190"/>
    </location>
</feature>
<keyword evidence="1" id="KW-0812">Transmembrane</keyword>
<reference evidence="2 3" key="2">
    <citation type="submission" date="2016-08" db="EMBL/GenBank/DDBJ databases">
        <title>Orenia metallireducens sp. nov. strain Z6, a Novel Metal-reducing Firmicute from the Deep Subsurface.</title>
        <authorList>
            <person name="Maxim B.I."/>
            <person name="Kenneth K."/>
            <person name="Flynn T.M."/>
            <person name="Oloughlin E.J."/>
            <person name="Locke R.A."/>
            <person name="Weber J.R."/>
            <person name="Egan S.M."/>
            <person name="Mackie R.I."/>
            <person name="Cann I.K."/>
        </authorList>
    </citation>
    <scope>NUCLEOTIDE SEQUENCE [LARGE SCALE GENOMIC DNA]</scope>
    <source>
        <strain evidence="2 3">Z6</strain>
    </source>
</reference>
<feature type="transmembrane region" description="Helical" evidence="1">
    <location>
        <begin position="121"/>
        <end position="141"/>
    </location>
</feature>
<feature type="transmembrane region" description="Helical" evidence="1">
    <location>
        <begin position="31"/>
        <end position="50"/>
    </location>
</feature>
<feature type="transmembrane region" description="Helical" evidence="1">
    <location>
        <begin position="348"/>
        <end position="365"/>
    </location>
</feature>
<feature type="transmembrane region" description="Helical" evidence="1">
    <location>
        <begin position="148"/>
        <end position="165"/>
    </location>
</feature>
<feature type="transmembrane region" description="Helical" evidence="1">
    <location>
        <begin position="316"/>
        <end position="336"/>
    </location>
</feature>
<keyword evidence="1" id="KW-0472">Membrane</keyword>
<evidence type="ECO:0008006" key="4">
    <source>
        <dbReference type="Google" id="ProtNLM"/>
    </source>
</evidence>
<feature type="transmembrane region" description="Helical" evidence="1">
    <location>
        <begin position="275"/>
        <end position="296"/>
    </location>
</feature>
<feature type="transmembrane region" description="Helical" evidence="1">
    <location>
        <begin position="197"/>
        <end position="225"/>
    </location>
</feature>
<proteinExistence type="predicted"/>
<organism evidence="2 3">
    <name type="scientific">Orenia metallireducens</name>
    <dbReference type="NCBI Taxonomy" id="1413210"/>
    <lineage>
        <taxon>Bacteria</taxon>
        <taxon>Bacillati</taxon>
        <taxon>Bacillota</taxon>
        <taxon>Clostridia</taxon>
        <taxon>Halanaerobiales</taxon>
        <taxon>Halobacteroidaceae</taxon>
        <taxon>Orenia</taxon>
    </lineage>
</organism>
<dbReference type="Proteomes" id="UP000093514">
    <property type="component" value="Unassembled WGS sequence"/>
</dbReference>
<dbReference type="AlphaFoldDB" id="A0A1C0A600"/>
<accession>A0A1C0A600</accession>
<evidence type="ECO:0000313" key="2">
    <source>
        <dbReference type="EMBL" id="OCL25567.1"/>
    </source>
</evidence>
<feature type="transmembrane region" description="Helical" evidence="1">
    <location>
        <begin position="94"/>
        <end position="115"/>
    </location>
</feature>
<feature type="transmembrane region" description="Helical" evidence="1">
    <location>
        <begin position="371"/>
        <end position="391"/>
    </location>
</feature>
<keyword evidence="3" id="KW-1185">Reference proteome</keyword>